<dbReference type="Proteomes" id="UP001521137">
    <property type="component" value="Unassembled WGS sequence"/>
</dbReference>
<keyword evidence="1" id="KW-0472">Membrane</keyword>
<dbReference type="EMBL" id="JAKGAS010000005">
    <property type="protein sequence ID" value="MCF2948684.1"/>
    <property type="molecule type" value="Genomic_DNA"/>
</dbReference>
<evidence type="ECO:0000256" key="1">
    <source>
        <dbReference type="SAM" id="Phobius"/>
    </source>
</evidence>
<sequence>MTLISLLLVLLVERVTTKSQYWQAEFYSNKYNQSIESGNWLNSSSKSWVLLLVIFIPVLLTYLLVQKFSGGLVEFVIGTAILMVCVGCPNIRATYKCFLKAASEGDLQSCSMYEQQLRDKQDGSTFGQNLVWQNYRHYTAVILWFAVCGAAGAVLYVLVRDIELRLNQDNENETSNPVAAQATFILNIVDWLPVRITAFGFLLIGHFSNAFPTWLGYLPDPTVNAKTLLLDVSKKAEEIEPDESDCTEEPCTLVKLAKRNVMFLLVTIAILTLSGWID</sequence>
<dbReference type="InterPro" id="IPR031347">
    <property type="entry name" value="AmpE"/>
</dbReference>
<feature type="transmembrane region" description="Helical" evidence="1">
    <location>
        <begin position="72"/>
        <end position="92"/>
    </location>
</feature>
<name>A0ABS9DA70_9ALTE</name>
<comment type="caution">
    <text evidence="2">The sequence shown here is derived from an EMBL/GenBank/DDBJ whole genome shotgun (WGS) entry which is preliminary data.</text>
</comment>
<dbReference type="RefSeq" id="WP_235312638.1">
    <property type="nucleotide sequence ID" value="NZ_JAKGAS010000005.1"/>
</dbReference>
<feature type="transmembrane region" description="Helical" evidence="1">
    <location>
        <begin position="47"/>
        <end position="65"/>
    </location>
</feature>
<evidence type="ECO:0000313" key="2">
    <source>
        <dbReference type="EMBL" id="MCF2948684.1"/>
    </source>
</evidence>
<dbReference type="NCBIfam" id="NF008219">
    <property type="entry name" value="PRK10987.1"/>
    <property type="match status" value="1"/>
</dbReference>
<dbReference type="Pfam" id="PF17113">
    <property type="entry name" value="AmpE"/>
    <property type="match status" value="1"/>
</dbReference>
<organism evidence="2 3">
    <name type="scientific">Paraglaciecola algarum</name>
    <dbReference type="NCBI Taxonomy" id="3050085"/>
    <lineage>
        <taxon>Bacteria</taxon>
        <taxon>Pseudomonadati</taxon>
        <taxon>Pseudomonadota</taxon>
        <taxon>Gammaproteobacteria</taxon>
        <taxon>Alteromonadales</taxon>
        <taxon>Alteromonadaceae</taxon>
        <taxon>Paraglaciecola</taxon>
    </lineage>
</organism>
<proteinExistence type="predicted"/>
<protein>
    <submittedName>
        <fullName evidence="2">Beta-lactamase regulator AmpE</fullName>
    </submittedName>
</protein>
<dbReference type="PANTHER" id="PTHR38684:SF1">
    <property type="entry name" value="PROTEIN AMPE"/>
    <property type="match status" value="1"/>
</dbReference>
<dbReference type="InterPro" id="IPR052966">
    <property type="entry name" value="Beta-lactamase_Reg"/>
</dbReference>
<keyword evidence="3" id="KW-1185">Reference proteome</keyword>
<feature type="transmembrane region" description="Helical" evidence="1">
    <location>
        <begin position="138"/>
        <end position="159"/>
    </location>
</feature>
<keyword evidence="1" id="KW-1133">Transmembrane helix</keyword>
<reference evidence="2 3" key="1">
    <citation type="submission" date="2022-01" db="EMBL/GenBank/DDBJ databases">
        <title>Paraglaciecola sp. G1-23.</title>
        <authorList>
            <person name="Jin M.S."/>
            <person name="Han D.M."/>
            <person name="Kim H.M."/>
            <person name="Jeon C.O."/>
        </authorList>
    </citation>
    <scope>NUCLEOTIDE SEQUENCE [LARGE SCALE GENOMIC DNA]</scope>
    <source>
        <strain evidence="2 3">G1-23</strain>
    </source>
</reference>
<evidence type="ECO:0000313" key="3">
    <source>
        <dbReference type="Proteomes" id="UP001521137"/>
    </source>
</evidence>
<keyword evidence="1" id="KW-0812">Transmembrane</keyword>
<accession>A0ABS9DA70</accession>
<gene>
    <name evidence="2" type="primary">ampE</name>
    <name evidence="2" type="ORF">L0668_11245</name>
</gene>
<dbReference type="PANTHER" id="PTHR38684">
    <property type="entry name" value="PROTEIN AMPE"/>
    <property type="match status" value="1"/>
</dbReference>
<feature type="transmembrane region" description="Helical" evidence="1">
    <location>
        <begin position="261"/>
        <end position="277"/>
    </location>
</feature>